<proteinExistence type="predicted"/>
<evidence type="ECO:0000256" key="2">
    <source>
        <dbReference type="ARBA" id="ARBA00022490"/>
    </source>
</evidence>
<feature type="region of interest" description="Disordered" evidence="7">
    <location>
        <begin position="482"/>
        <end position="503"/>
    </location>
</feature>
<dbReference type="InterPro" id="IPR013083">
    <property type="entry name" value="Znf_RING/FYVE/PHD"/>
</dbReference>
<evidence type="ECO:0000256" key="4">
    <source>
        <dbReference type="ARBA" id="ARBA00022771"/>
    </source>
</evidence>
<dbReference type="GO" id="GO:0008270">
    <property type="term" value="F:zinc ion binding"/>
    <property type="evidence" value="ECO:0007669"/>
    <property type="project" value="UniProtKB-KW"/>
</dbReference>
<dbReference type="CDD" id="cd16536">
    <property type="entry name" value="RING-HC_RNF10"/>
    <property type="match status" value="1"/>
</dbReference>
<feature type="region of interest" description="Disordered" evidence="7">
    <location>
        <begin position="739"/>
        <end position="758"/>
    </location>
</feature>
<dbReference type="InterPro" id="IPR001841">
    <property type="entry name" value="Znf_RING"/>
</dbReference>
<gene>
    <name evidence="9" type="ORF">R1flu_007516</name>
</gene>
<dbReference type="SUPFAM" id="SSF57850">
    <property type="entry name" value="RING/U-box"/>
    <property type="match status" value="1"/>
</dbReference>
<protein>
    <recommendedName>
        <fullName evidence="8">RING-type domain-containing protein</fullName>
    </recommendedName>
</protein>
<dbReference type="InterPro" id="IPR018957">
    <property type="entry name" value="Znf_C3HC4_RING-type"/>
</dbReference>
<dbReference type="PROSITE" id="PS00518">
    <property type="entry name" value="ZF_RING_1"/>
    <property type="match status" value="1"/>
</dbReference>
<dbReference type="InterPro" id="IPR039739">
    <property type="entry name" value="MAG2/RNF10"/>
</dbReference>
<comment type="subcellular location">
    <subcellularLocation>
        <location evidence="1">Cytoplasm</location>
    </subcellularLocation>
</comment>
<dbReference type="EMBL" id="JBHFFA010000003">
    <property type="protein sequence ID" value="KAL2636037.1"/>
    <property type="molecule type" value="Genomic_DNA"/>
</dbReference>
<feature type="region of interest" description="Disordered" evidence="7">
    <location>
        <begin position="1"/>
        <end position="31"/>
    </location>
</feature>
<dbReference type="GO" id="GO:0005737">
    <property type="term" value="C:cytoplasm"/>
    <property type="evidence" value="ECO:0007669"/>
    <property type="project" value="UniProtKB-SubCell"/>
</dbReference>
<dbReference type="Gene3D" id="3.30.40.10">
    <property type="entry name" value="Zinc/RING finger domain, C3HC4 (zinc finger)"/>
    <property type="match status" value="1"/>
</dbReference>
<organism evidence="9 10">
    <name type="scientific">Riccia fluitans</name>
    <dbReference type="NCBI Taxonomy" id="41844"/>
    <lineage>
        <taxon>Eukaryota</taxon>
        <taxon>Viridiplantae</taxon>
        <taxon>Streptophyta</taxon>
        <taxon>Embryophyta</taxon>
        <taxon>Marchantiophyta</taxon>
        <taxon>Marchantiopsida</taxon>
        <taxon>Marchantiidae</taxon>
        <taxon>Marchantiales</taxon>
        <taxon>Ricciaceae</taxon>
        <taxon>Riccia</taxon>
    </lineage>
</organism>
<evidence type="ECO:0000313" key="10">
    <source>
        <dbReference type="Proteomes" id="UP001605036"/>
    </source>
</evidence>
<evidence type="ECO:0000313" key="9">
    <source>
        <dbReference type="EMBL" id="KAL2636037.1"/>
    </source>
</evidence>
<feature type="region of interest" description="Disordered" evidence="7">
    <location>
        <begin position="45"/>
        <end position="212"/>
    </location>
</feature>
<keyword evidence="4 6" id="KW-0863">Zinc-finger</keyword>
<sequence>MSSAPAPLQSSAASSEQFAQPPSVNHGVSGHLPQGIFQTLQLDRERGHDVDHPRWDGQSRKNGENVLNPFAKEFVPGGRNVPGRPTVTNGELQLKHDGGRRKGSNNGSSWRSNGSQDGTRSISVRPRDEAKRNHFAHNTAGTSMGRSNGSVNTAPRKENSGRQNQRAFHPARFDTSSPAVRAQAGERSSTNAPWNVGNTRPANRRGQGSNANHLLNFQYDPISRPPPRAPPARRQRKIQPFNKELFLQANFRFLVSDLGDYMLNTADPDKMLQWEDVAAVNVAAPVPVQCPICLDSPPLCPQITTCGHIFCFPCVLRYLLMGDLDSRGDHWKKCPLCFAMICSKELRTVLIDDVEQKGVGDMVKFTLLMRAKGSIIPFERREMVSGPLAFSKDGQCHHFSKFTLTSDAEPTTNKAVNELTEWAQRAEVEGGEDLDLLPYVFVAIDQLQQRKSAWTDHRASEFLSSSPPVRQRIMAQAKVGVAKPVGSSSAPSSQKTGLSEGNLHADNMKSLSRALLQGKLESEEDDVGAKTEAAMAELKERAGWVYESAFSDDEEEDDLRDKVKSHVSENIGGNTHAKGKLYRGSVHNTVDVGEESPEDPDSEDTNLLDYGGKKDRDTKRETEERDAFTFYQSADGQSLILHPLNVKCLLHHYGSYEALPDSLEAEVVELETVTQTEATRKRYRYLSHLPLTAVFQLCEVDLSRLMPSKAFVPFAEEIRSREMRRRRVLKQEQAQKALEEKSAAAKAARNTPPSPADFTALMTSLQVDEGFTSADFEDSLVSSPVTSSSPPEVEDRRLFSRVAKLGFAAGYDAPDLIAKKSEAVTSSVITPATAPAWTGASSAEAGSSASHGLSFADIIQAQAAKAAQEEPASGGIRSGTKKGHRVVRFSCLVTS</sequence>
<keyword evidence="2" id="KW-0963">Cytoplasm</keyword>
<evidence type="ECO:0000256" key="6">
    <source>
        <dbReference type="PROSITE-ProRule" id="PRU00175"/>
    </source>
</evidence>
<dbReference type="AlphaFoldDB" id="A0ABD1Z380"/>
<keyword evidence="5" id="KW-0862">Zinc</keyword>
<feature type="compositionally biased region" description="Low complexity" evidence="7">
    <location>
        <begin position="104"/>
        <end position="115"/>
    </location>
</feature>
<feature type="region of interest" description="Disordered" evidence="7">
    <location>
        <begin position="590"/>
        <end position="623"/>
    </location>
</feature>
<feature type="compositionally biased region" description="Low complexity" evidence="7">
    <location>
        <begin position="1"/>
        <end position="23"/>
    </location>
</feature>
<dbReference type="Proteomes" id="UP001605036">
    <property type="component" value="Unassembled WGS sequence"/>
</dbReference>
<feature type="compositionally biased region" description="Polar residues" evidence="7">
    <location>
        <begin position="486"/>
        <end position="499"/>
    </location>
</feature>
<evidence type="ECO:0000256" key="3">
    <source>
        <dbReference type="ARBA" id="ARBA00022723"/>
    </source>
</evidence>
<evidence type="ECO:0000259" key="8">
    <source>
        <dbReference type="PROSITE" id="PS50089"/>
    </source>
</evidence>
<comment type="caution">
    <text evidence="9">The sequence shown here is derived from an EMBL/GenBank/DDBJ whole genome shotgun (WGS) entry which is preliminary data.</text>
</comment>
<feature type="domain" description="RING-type" evidence="8">
    <location>
        <begin position="290"/>
        <end position="337"/>
    </location>
</feature>
<feature type="compositionally biased region" description="Basic and acidic residues" evidence="7">
    <location>
        <begin position="611"/>
        <end position="623"/>
    </location>
</feature>
<dbReference type="PANTHER" id="PTHR12983:SF9">
    <property type="entry name" value="E3 UBIQUITIN-PROTEIN LIGASE RNF10"/>
    <property type="match status" value="1"/>
</dbReference>
<keyword evidence="3" id="KW-0479">Metal-binding</keyword>
<name>A0ABD1Z380_9MARC</name>
<feature type="compositionally biased region" description="Acidic residues" evidence="7">
    <location>
        <begin position="592"/>
        <end position="606"/>
    </location>
</feature>
<dbReference type="Pfam" id="PF00097">
    <property type="entry name" value="zf-C3HC4"/>
    <property type="match status" value="1"/>
</dbReference>
<keyword evidence="10" id="KW-1185">Reference proteome</keyword>
<reference evidence="9 10" key="1">
    <citation type="submission" date="2024-09" db="EMBL/GenBank/DDBJ databases">
        <title>Chromosome-scale assembly of Riccia fluitans.</title>
        <authorList>
            <person name="Paukszto L."/>
            <person name="Sawicki J."/>
            <person name="Karawczyk K."/>
            <person name="Piernik-Szablinska J."/>
            <person name="Szczecinska M."/>
            <person name="Mazdziarz M."/>
        </authorList>
    </citation>
    <scope>NUCLEOTIDE SEQUENCE [LARGE SCALE GENOMIC DNA]</scope>
    <source>
        <strain evidence="9">Rf_01</strain>
        <tissue evidence="9">Aerial parts of the thallus</tissue>
    </source>
</reference>
<evidence type="ECO:0000256" key="7">
    <source>
        <dbReference type="SAM" id="MobiDB-lite"/>
    </source>
</evidence>
<evidence type="ECO:0000256" key="1">
    <source>
        <dbReference type="ARBA" id="ARBA00004496"/>
    </source>
</evidence>
<dbReference type="PROSITE" id="PS50089">
    <property type="entry name" value="ZF_RING_2"/>
    <property type="match status" value="1"/>
</dbReference>
<dbReference type="PANTHER" id="PTHR12983">
    <property type="entry name" value="RING FINGER 10 FAMILY MEMBER"/>
    <property type="match status" value="1"/>
</dbReference>
<feature type="compositionally biased region" description="Polar residues" evidence="7">
    <location>
        <begin position="139"/>
        <end position="153"/>
    </location>
</feature>
<feature type="compositionally biased region" description="Polar residues" evidence="7">
    <location>
        <begin position="186"/>
        <end position="212"/>
    </location>
</feature>
<accession>A0ABD1Z380</accession>
<evidence type="ECO:0000256" key="5">
    <source>
        <dbReference type="ARBA" id="ARBA00022833"/>
    </source>
</evidence>
<feature type="compositionally biased region" description="Basic and acidic residues" evidence="7">
    <location>
        <begin position="45"/>
        <end position="63"/>
    </location>
</feature>
<dbReference type="InterPro" id="IPR017907">
    <property type="entry name" value="Znf_RING_CS"/>
</dbReference>
<dbReference type="SMART" id="SM00184">
    <property type="entry name" value="RING"/>
    <property type="match status" value="1"/>
</dbReference>